<feature type="domain" description="RFX-type winged-helix" evidence="3">
    <location>
        <begin position="386"/>
        <end position="459"/>
    </location>
</feature>
<feature type="region of interest" description="Disordered" evidence="2">
    <location>
        <begin position="326"/>
        <end position="354"/>
    </location>
</feature>
<dbReference type="EMBL" id="FQNC01000016">
    <property type="protein sequence ID" value="SGY19089.1"/>
    <property type="molecule type" value="Genomic_DNA"/>
</dbReference>
<evidence type="ECO:0000256" key="1">
    <source>
        <dbReference type="ARBA" id="ARBA00023125"/>
    </source>
</evidence>
<feature type="compositionally biased region" description="Low complexity" evidence="2">
    <location>
        <begin position="551"/>
        <end position="562"/>
    </location>
</feature>
<proteinExistence type="predicted"/>
<gene>
    <name evidence="4" type="primary">BQ5605_C014g07558</name>
    <name evidence="4" type="ORF">BQ5605_C014G07558</name>
</gene>
<evidence type="ECO:0000313" key="4">
    <source>
        <dbReference type="EMBL" id="SGY19089.1"/>
    </source>
</evidence>
<dbReference type="GO" id="GO:0000978">
    <property type="term" value="F:RNA polymerase II cis-regulatory region sequence-specific DNA binding"/>
    <property type="evidence" value="ECO:0007669"/>
    <property type="project" value="TreeGrafter"/>
</dbReference>
<dbReference type="Gene3D" id="1.10.10.10">
    <property type="entry name" value="Winged helix-like DNA-binding domain superfamily/Winged helix DNA-binding domain"/>
    <property type="match status" value="1"/>
</dbReference>
<dbReference type="InterPro" id="IPR036390">
    <property type="entry name" value="WH_DNA-bd_sf"/>
</dbReference>
<dbReference type="Pfam" id="PF02257">
    <property type="entry name" value="RFX_DNA_binding"/>
    <property type="match status" value="1"/>
</dbReference>
<dbReference type="STRING" id="796604.A0A2X0LU90"/>
<dbReference type="PROSITE" id="PS51526">
    <property type="entry name" value="RFX_DBD"/>
    <property type="match status" value="1"/>
</dbReference>
<feature type="region of interest" description="Disordered" evidence="2">
    <location>
        <begin position="276"/>
        <end position="305"/>
    </location>
</feature>
<name>A0A2X0LU90_9BASI</name>
<feature type="compositionally biased region" description="Low complexity" evidence="2">
    <location>
        <begin position="291"/>
        <end position="305"/>
    </location>
</feature>
<sequence>MPPPTSNFIGGGDSSLSLSLTGIARGATTAAVQGADPLASVSHHRRTQSLFPLQELSIGNLPPLKAPTGMDIRAGSTSRSFATVAKNVSARVQFPTFQFPPAATTAGALSSSSILPYPRRPSHKLKRTLSIDTALASASFNRRPRKFVITADENDQEAGLLPPARPGSPFELRRVEPHGMRSEGLSNNHQVTSFVDAASISTSTWTAPAITATVRTRTPAPPRPPLRLPQASSNNNCWRLDIQDPATASLAFPDTISEQSSTSKYCAPSRSENVQAFERRGLRRSARASVSSYDDLSDGSDYSTGDPRRASTYQFCLGSRSASRQAMSVATSTSDDEDDNDLAPPLSPRLSYPDDARKITEAGAELRLQSSRAQDMSEEKRRVLFAKTWLKSCYEPFRGFNVSRSALYASYVNACQRFSVSALNISAFGRTIRAVHPKVLTRRLGGRANSRYYYIDFRPSNSQEYNTLFASESQRDTDNPASGPQTRLPSPFRAADPVAVVAELPEMRIGEGSTSVAQNAVQLREVLLTVEELAKSAEKVQPRSLTRRRTPSVTPTRAPVPSRRSTWASGRLVLPNIELEECPITPILDSGGFRSFEAVFDVDKSEDQSEARAFWQSLEMHFSRLEEAVQLEKYDLFLDELNEWWTNRTADECEIAVTPAASRSIYCAFVAIYELVLNRSRKALLALAPLAPLEGLGILAAKIESGTVDALQDFSDTFFFDTLVGLGKQVGPLCALSQSCRLWANNLQSSLGAQHAWDEFEQAWRSVNTALIQNRCERIKTIESTRFHAYTALVEVLFESSFTSPSAESRLGRIIEQAALSFDDLLRGQKDSASIIAEYNLIGSQIARELCLNHPRVAVQVQSLHFLIEDLLVLHVLQVQVLQTERIVSAPVVKPAAATSQIAAFSPIESEREGMGPPVADKMIESAEVVKKSELVAVSSEPFPTTPLSEHPSSPARDLTTFASPPRMIDSGPEVVTSLPIPGIVRQSPAASLTDKSQSVSSSTVWMRPHRAPLAGEAVQRANLAQDLLALESPPPFVLSPTILQSFADRHREGRPAHSNSPVEAYKMSSERRGLFQVPSGFEAGRLDEVEAVGSNTAAAVGAKGGALLDPAGLTDEVPNTATFYAGYWR</sequence>
<protein>
    <submittedName>
        <fullName evidence="4">BQ5605_C014g07558 protein</fullName>
    </submittedName>
</protein>
<dbReference type="InterPro" id="IPR036388">
    <property type="entry name" value="WH-like_DNA-bd_sf"/>
</dbReference>
<evidence type="ECO:0000259" key="3">
    <source>
        <dbReference type="PROSITE" id="PS51526"/>
    </source>
</evidence>
<dbReference type="PANTHER" id="PTHR12619:SF5">
    <property type="entry name" value="TRANSCRIPTION FACTOR RFX4"/>
    <property type="match status" value="1"/>
</dbReference>
<evidence type="ECO:0000313" key="5">
    <source>
        <dbReference type="Proteomes" id="UP000249464"/>
    </source>
</evidence>
<dbReference type="AlphaFoldDB" id="A0A2X0LU90"/>
<dbReference type="InterPro" id="IPR003150">
    <property type="entry name" value="DNA-bd_RFX"/>
</dbReference>
<keyword evidence="1" id="KW-0238">DNA-binding</keyword>
<reference evidence="4 5" key="1">
    <citation type="submission" date="2016-11" db="EMBL/GenBank/DDBJ databases">
        <authorList>
            <person name="Jaros S."/>
            <person name="Januszkiewicz K."/>
            <person name="Wedrychowicz H."/>
        </authorList>
    </citation>
    <scope>NUCLEOTIDE SEQUENCE [LARGE SCALE GENOMIC DNA]</scope>
</reference>
<dbReference type="SUPFAM" id="SSF46785">
    <property type="entry name" value="Winged helix' DNA-binding domain"/>
    <property type="match status" value="1"/>
</dbReference>
<evidence type="ECO:0000256" key="2">
    <source>
        <dbReference type="SAM" id="MobiDB-lite"/>
    </source>
</evidence>
<organism evidence="4 5">
    <name type="scientific">Microbotryum silenes-dioicae</name>
    <dbReference type="NCBI Taxonomy" id="796604"/>
    <lineage>
        <taxon>Eukaryota</taxon>
        <taxon>Fungi</taxon>
        <taxon>Dikarya</taxon>
        <taxon>Basidiomycota</taxon>
        <taxon>Pucciniomycotina</taxon>
        <taxon>Microbotryomycetes</taxon>
        <taxon>Microbotryales</taxon>
        <taxon>Microbotryaceae</taxon>
        <taxon>Microbotryum</taxon>
    </lineage>
</organism>
<dbReference type="GO" id="GO:0000981">
    <property type="term" value="F:DNA-binding transcription factor activity, RNA polymerase II-specific"/>
    <property type="evidence" value="ECO:0007669"/>
    <property type="project" value="TreeGrafter"/>
</dbReference>
<dbReference type="Proteomes" id="UP000249464">
    <property type="component" value="Unassembled WGS sequence"/>
</dbReference>
<accession>A0A2X0LU90</accession>
<feature type="region of interest" description="Disordered" evidence="2">
    <location>
        <begin position="541"/>
        <end position="564"/>
    </location>
</feature>
<dbReference type="PANTHER" id="PTHR12619">
    <property type="entry name" value="RFX TRANSCRIPTION FACTOR FAMILY"/>
    <property type="match status" value="1"/>
</dbReference>
<dbReference type="InterPro" id="IPR039779">
    <property type="entry name" value="RFX-like"/>
</dbReference>
<keyword evidence="5" id="KW-1185">Reference proteome</keyword>